<gene>
    <name evidence="7" type="ORF">EV193_11149</name>
</gene>
<keyword evidence="3 7" id="KW-0238">DNA-binding</keyword>
<dbReference type="EMBL" id="SGWQ01000011">
    <property type="protein sequence ID" value="RZS32672.1"/>
    <property type="molecule type" value="Genomic_DNA"/>
</dbReference>
<evidence type="ECO:0000259" key="5">
    <source>
        <dbReference type="SMART" id="SM00862"/>
    </source>
</evidence>
<keyword evidence="2" id="KW-0805">Transcription regulation</keyword>
<dbReference type="Pfam" id="PF03704">
    <property type="entry name" value="BTAD"/>
    <property type="match status" value="1"/>
</dbReference>
<evidence type="ECO:0000256" key="1">
    <source>
        <dbReference type="ARBA" id="ARBA00005820"/>
    </source>
</evidence>
<dbReference type="InterPro" id="IPR001867">
    <property type="entry name" value="OmpR/PhoB-type_DNA-bd"/>
</dbReference>
<dbReference type="Proteomes" id="UP000294257">
    <property type="component" value="Unassembled WGS sequence"/>
</dbReference>
<dbReference type="InterPro" id="IPR036388">
    <property type="entry name" value="WH-like_DNA-bd_sf"/>
</dbReference>
<accession>A0A4Q7KFL6</accession>
<sequence>MLFHVLGRLEVRTTSGHPVALDDPLLRRLLLVLLHRGDQWTGVEHLADALWNRHPPPEAVDLITEAVRSLRRDLPVRVDGGCRIEDGRGGYRLRAARDEVDKSIFIDLAAIGARAMVRLDPATATTALRAALALWVPDALEGEDIPALTDEFTVLADARYAVRADLVEALHSLGAHTDSVPILSAMVAGRPARQPAWCHLVRALRRAGRPDEAIDAYLRACAALAEAGVEPGVELRTAHLATLTGQPDQSGQVAVGVQ</sequence>
<evidence type="ECO:0000313" key="8">
    <source>
        <dbReference type="Proteomes" id="UP000294257"/>
    </source>
</evidence>
<dbReference type="GO" id="GO:0006355">
    <property type="term" value="P:regulation of DNA-templated transcription"/>
    <property type="evidence" value="ECO:0007669"/>
    <property type="project" value="InterPro"/>
</dbReference>
<protein>
    <submittedName>
        <fullName evidence="7">DNA-binding SARP family transcriptional activator</fullName>
    </submittedName>
</protein>
<dbReference type="InterPro" id="IPR005158">
    <property type="entry name" value="BTAD"/>
</dbReference>
<dbReference type="SMART" id="SM00862">
    <property type="entry name" value="Trans_reg_C"/>
    <property type="match status" value="1"/>
</dbReference>
<feature type="domain" description="Bacterial transcriptional activator" evidence="6">
    <location>
        <begin position="100"/>
        <end position="243"/>
    </location>
</feature>
<dbReference type="GO" id="GO:0003677">
    <property type="term" value="F:DNA binding"/>
    <property type="evidence" value="ECO:0007669"/>
    <property type="project" value="UniProtKB-KW"/>
</dbReference>
<dbReference type="SMART" id="SM01043">
    <property type="entry name" value="BTAD"/>
    <property type="match status" value="1"/>
</dbReference>
<comment type="similarity">
    <text evidence="1">Belongs to the AfsR/DnrI/RedD regulatory family.</text>
</comment>
<dbReference type="InterPro" id="IPR051677">
    <property type="entry name" value="AfsR-DnrI-RedD_regulator"/>
</dbReference>
<evidence type="ECO:0000259" key="6">
    <source>
        <dbReference type="SMART" id="SM01043"/>
    </source>
</evidence>
<dbReference type="Gene3D" id="1.25.40.10">
    <property type="entry name" value="Tetratricopeptide repeat domain"/>
    <property type="match status" value="1"/>
</dbReference>
<keyword evidence="4" id="KW-0804">Transcription</keyword>
<dbReference type="GO" id="GO:0000160">
    <property type="term" value="P:phosphorelay signal transduction system"/>
    <property type="evidence" value="ECO:0007669"/>
    <property type="project" value="InterPro"/>
</dbReference>
<organism evidence="7 8">
    <name type="scientific">Herbihabitans rhizosphaerae</name>
    <dbReference type="NCBI Taxonomy" id="1872711"/>
    <lineage>
        <taxon>Bacteria</taxon>
        <taxon>Bacillati</taxon>
        <taxon>Actinomycetota</taxon>
        <taxon>Actinomycetes</taxon>
        <taxon>Pseudonocardiales</taxon>
        <taxon>Pseudonocardiaceae</taxon>
        <taxon>Herbihabitans</taxon>
    </lineage>
</organism>
<dbReference type="Gene3D" id="1.10.10.10">
    <property type="entry name" value="Winged helix-like DNA-binding domain superfamily/Winged helix DNA-binding domain"/>
    <property type="match status" value="1"/>
</dbReference>
<evidence type="ECO:0000256" key="3">
    <source>
        <dbReference type="ARBA" id="ARBA00023125"/>
    </source>
</evidence>
<reference evidence="7 8" key="1">
    <citation type="submission" date="2019-02" db="EMBL/GenBank/DDBJ databases">
        <title>Genomic Encyclopedia of Type Strains, Phase IV (KMG-IV): sequencing the most valuable type-strain genomes for metagenomic binning, comparative biology and taxonomic classification.</title>
        <authorList>
            <person name="Goeker M."/>
        </authorList>
    </citation>
    <scope>NUCLEOTIDE SEQUENCE [LARGE SCALE GENOMIC DNA]</scope>
    <source>
        <strain evidence="7 8">DSM 101727</strain>
    </source>
</reference>
<dbReference type="RefSeq" id="WP_130347631.1">
    <property type="nucleotide sequence ID" value="NZ_SGWQ01000011.1"/>
</dbReference>
<dbReference type="PANTHER" id="PTHR35807">
    <property type="entry name" value="TRANSCRIPTIONAL REGULATOR REDD-RELATED"/>
    <property type="match status" value="1"/>
</dbReference>
<proteinExistence type="inferred from homology"/>
<dbReference type="PANTHER" id="PTHR35807:SF1">
    <property type="entry name" value="TRANSCRIPTIONAL REGULATOR REDD"/>
    <property type="match status" value="1"/>
</dbReference>
<evidence type="ECO:0000313" key="7">
    <source>
        <dbReference type="EMBL" id="RZS32672.1"/>
    </source>
</evidence>
<dbReference type="InterPro" id="IPR011990">
    <property type="entry name" value="TPR-like_helical_dom_sf"/>
</dbReference>
<dbReference type="OrthoDB" id="3208838at2"/>
<feature type="domain" description="OmpR/PhoB-type" evidence="5">
    <location>
        <begin position="16"/>
        <end position="93"/>
    </location>
</feature>
<dbReference type="SUPFAM" id="SSF46894">
    <property type="entry name" value="C-terminal effector domain of the bipartite response regulators"/>
    <property type="match status" value="1"/>
</dbReference>
<dbReference type="SUPFAM" id="SSF48452">
    <property type="entry name" value="TPR-like"/>
    <property type="match status" value="1"/>
</dbReference>
<name>A0A4Q7KFL6_9PSEU</name>
<dbReference type="AlphaFoldDB" id="A0A4Q7KFL6"/>
<dbReference type="InterPro" id="IPR016032">
    <property type="entry name" value="Sig_transdc_resp-reg_C-effctor"/>
</dbReference>
<evidence type="ECO:0000256" key="4">
    <source>
        <dbReference type="ARBA" id="ARBA00023163"/>
    </source>
</evidence>
<comment type="caution">
    <text evidence="7">The sequence shown here is derived from an EMBL/GenBank/DDBJ whole genome shotgun (WGS) entry which is preliminary data.</text>
</comment>
<keyword evidence="8" id="KW-1185">Reference proteome</keyword>
<evidence type="ECO:0000256" key="2">
    <source>
        <dbReference type="ARBA" id="ARBA00023015"/>
    </source>
</evidence>